<comment type="caution">
    <text evidence="11">The sequence shown here is derived from an EMBL/GenBank/DDBJ whole genome shotgun (WGS) entry which is preliminary data.</text>
</comment>
<protein>
    <recommendedName>
        <fullName evidence="10">S-adenosylmethionine decarboxylase proenzyme</fullName>
        <shortName evidence="10">AdoMetDC</shortName>
        <shortName evidence="10">SAMDC</shortName>
        <ecNumber evidence="10">4.1.1.50</ecNumber>
    </recommendedName>
    <component>
        <recommendedName>
            <fullName evidence="10">S-adenosylmethionine decarboxylase beta chain</fullName>
        </recommendedName>
    </component>
    <component>
        <recommendedName>
            <fullName evidence="10">S-adenosylmethionine decarboxylase alpha chain</fullName>
        </recommendedName>
    </component>
</protein>
<keyword evidence="6 10" id="KW-0865">Zymogen</keyword>
<feature type="site" description="Cleavage (non-hydrolytic); by autolysis" evidence="10">
    <location>
        <begin position="88"/>
        <end position="89"/>
    </location>
</feature>
<keyword evidence="9 10" id="KW-0670">Pyruvate</keyword>
<dbReference type="EC" id="4.1.1.50" evidence="10"/>
<dbReference type="HAMAP" id="MF_00464">
    <property type="entry name" value="AdoMetDC_1"/>
    <property type="match status" value="1"/>
</dbReference>
<evidence type="ECO:0000256" key="8">
    <source>
        <dbReference type="ARBA" id="ARBA00023270"/>
    </source>
</evidence>
<dbReference type="Pfam" id="PF02675">
    <property type="entry name" value="AdoMet_dc"/>
    <property type="match status" value="1"/>
</dbReference>
<evidence type="ECO:0000256" key="5">
    <source>
        <dbReference type="ARBA" id="ARBA00023115"/>
    </source>
</evidence>
<accession>A0ABU5XLE0</accession>
<dbReference type="PANTHER" id="PTHR33866">
    <property type="entry name" value="S-ADENOSYLMETHIONINE DECARBOXYLASE PROENZYME"/>
    <property type="match status" value="1"/>
</dbReference>
<evidence type="ECO:0000256" key="4">
    <source>
        <dbReference type="ARBA" id="ARBA00023066"/>
    </source>
</evidence>
<dbReference type="GO" id="GO:0004014">
    <property type="term" value="F:adenosylmethionine decarboxylase activity"/>
    <property type="evidence" value="ECO:0007669"/>
    <property type="project" value="UniProtKB-EC"/>
</dbReference>
<dbReference type="InterPro" id="IPR003826">
    <property type="entry name" value="AdoMetDC_fam_prok"/>
</dbReference>
<organism evidence="11 12">
    <name type="scientific">[Mycobacterium] crassicus</name>
    <dbReference type="NCBI Taxonomy" id="2872309"/>
    <lineage>
        <taxon>Bacteria</taxon>
        <taxon>Bacillati</taxon>
        <taxon>Actinomycetota</taxon>
        <taxon>Actinomycetes</taxon>
        <taxon>Mycobacteriales</taxon>
        <taxon>Mycobacteriaceae</taxon>
        <taxon>Mycolicibacter</taxon>
    </lineage>
</organism>
<comment type="similarity">
    <text evidence="10">Belongs to the prokaryotic AdoMetDC family. Type 1 subfamily.</text>
</comment>
<gene>
    <name evidence="11" type="primary">speD</name>
    <name evidence="10" type="synonym">speH</name>
    <name evidence="11" type="ORF">K6T79_18280</name>
</gene>
<dbReference type="Gene3D" id="3.30.360.110">
    <property type="entry name" value="S-adenosylmethionine decarboxylase domain"/>
    <property type="match status" value="1"/>
</dbReference>
<dbReference type="PANTHER" id="PTHR33866:SF2">
    <property type="entry name" value="S-ADENOSYLMETHIONINE DECARBOXYLASE PROENZYME"/>
    <property type="match status" value="1"/>
</dbReference>
<evidence type="ECO:0000256" key="7">
    <source>
        <dbReference type="ARBA" id="ARBA00023239"/>
    </source>
</evidence>
<feature type="chain" id="PRO_5044945558" description="S-adenosylmethionine decarboxylase alpha chain" evidence="10">
    <location>
        <begin position="89"/>
        <end position="142"/>
    </location>
</feature>
<reference evidence="11 12" key="1">
    <citation type="submission" date="2023-12" db="EMBL/GenBank/DDBJ databases">
        <title>Description of new species of Mycobacterium terrae complex isolated from sewage at the Sao Paulo Zoological Park Foundation in Brazil.</title>
        <authorList>
            <person name="Romagnoli C.L."/>
            <person name="Conceicao E.C."/>
            <person name="Machado E."/>
            <person name="Barreto L.B.P.F."/>
            <person name="Sharma A."/>
            <person name="Silva N.M."/>
            <person name="Marques L.E."/>
            <person name="Juliana M.A."/>
            <person name="Lourenco M.C.S."/>
            <person name="Digiampietri L.A."/>
            <person name="Suffys P.N."/>
            <person name="Viana-Niero C."/>
        </authorList>
    </citation>
    <scope>NUCLEOTIDE SEQUENCE [LARGE SCALE GENOMIC DNA]</scope>
    <source>
        <strain evidence="11 12">MYC098</strain>
    </source>
</reference>
<comment type="function">
    <text evidence="10">Catalyzes the decarboxylation of S-adenosylmethionine to S-adenosylmethioninamine (dcAdoMet), the propylamine donor required for the synthesis of the polyamines spermine and spermidine from the diamine putrescine.</text>
</comment>
<comment type="PTM">
    <text evidence="10">Is synthesized initially as an inactive proenzyme. Formation of the active enzyme involves a self-maturation process in which the active site pyruvoyl group is generated from an internal serine residue via an autocatalytic post-translational modification. Two non-identical subunits are generated from the proenzyme in this reaction, and the pyruvate is formed at the N-terminus of the alpha chain, which is derived from the carboxyl end of the proenzyme. The post-translation cleavage follows an unusual pathway, termed non-hydrolytic serinolysis, in which the side chain hydroxyl group of the serine supplies its oxygen atom to form the C-terminus of the beta chain, while the remainder of the serine residue undergoes an oxidative deamination to produce ammonia and the pyruvoyl group blocking the N-terminus of the alpha chain.</text>
</comment>
<feature type="active site" description="Schiff-base intermediate with substrate; via pyruvic acid" evidence="10">
    <location>
        <position position="89"/>
    </location>
</feature>
<evidence type="ECO:0000256" key="3">
    <source>
        <dbReference type="ARBA" id="ARBA00022813"/>
    </source>
</evidence>
<dbReference type="InterPro" id="IPR042284">
    <property type="entry name" value="AdoMetDC_N"/>
</dbReference>
<keyword evidence="5 10" id="KW-0620">Polyamine biosynthesis</keyword>
<comment type="catalytic activity">
    <reaction evidence="10">
        <text>S-adenosyl-L-methionine + H(+) = S-adenosyl 3-(methylsulfanyl)propylamine + CO2</text>
        <dbReference type="Rhea" id="RHEA:15981"/>
        <dbReference type="ChEBI" id="CHEBI:15378"/>
        <dbReference type="ChEBI" id="CHEBI:16526"/>
        <dbReference type="ChEBI" id="CHEBI:57443"/>
        <dbReference type="ChEBI" id="CHEBI:59789"/>
        <dbReference type="EC" id="4.1.1.50"/>
    </reaction>
</comment>
<evidence type="ECO:0000313" key="11">
    <source>
        <dbReference type="EMBL" id="MEB3022993.1"/>
    </source>
</evidence>
<dbReference type="SUPFAM" id="SSF56276">
    <property type="entry name" value="S-adenosylmethionine decarboxylase"/>
    <property type="match status" value="1"/>
</dbReference>
<dbReference type="EMBL" id="JAYJJR010000013">
    <property type="protein sequence ID" value="MEB3022993.1"/>
    <property type="molecule type" value="Genomic_DNA"/>
</dbReference>
<feature type="active site" description="Proton donor; for catalytic activity" evidence="10">
    <location>
        <position position="109"/>
    </location>
</feature>
<feature type="chain" id="PRO_5044945557" description="S-adenosylmethionine decarboxylase beta chain" evidence="10">
    <location>
        <begin position="1"/>
        <end position="88"/>
    </location>
</feature>
<evidence type="ECO:0000256" key="1">
    <source>
        <dbReference type="ARBA" id="ARBA00022691"/>
    </source>
</evidence>
<dbReference type="InterPro" id="IPR017716">
    <property type="entry name" value="S-AdoMet_deCOase_pro-enz"/>
</dbReference>
<keyword evidence="4 10" id="KW-0745">Spermidine biosynthesis</keyword>
<comment type="pathway">
    <text evidence="10">Amine and polyamine biosynthesis; S-adenosylmethioninamine biosynthesis; S-adenosylmethioninamine from S-adenosyl-L-methionine: step 1/1.</text>
</comment>
<keyword evidence="3 10" id="KW-0068">Autocatalytic cleavage</keyword>
<proteinExistence type="inferred from homology"/>
<comment type="subunit">
    <text evidence="10">Heterotetramer of two alpha and two beta chains arranged as a dimer of alpha/beta heterodimers.</text>
</comment>
<evidence type="ECO:0000256" key="2">
    <source>
        <dbReference type="ARBA" id="ARBA00022793"/>
    </source>
</evidence>
<dbReference type="Gene3D" id="3.30.160.750">
    <property type="match status" value="1"/>
</dbReference>
<feature type="active site" description="Proton acceptor; for processing activity" evidence="10">
    <location>
        <position position="94"/>
    </location>
</feature>
<dbReference type="InterPro" id="IPR042286">
    <property type="entry name" value="AdoMetDC_C"/>
</dbReference>
<name>A0ABU5XLE0_9MYCO</name>
<sequence length="142" mass="14873">MSAAGPEAVTDCPLAAPADCHLSVDENGNYAGKHLLVDLFGASGLDKAELVESVLRECAETAGATVLHSYTHSFAPSGGVSAVVVLAESHVSIHSWPELRYAAIDIYMCGSVDPHAGIASLKRAFQPDKISVTEIRRGQGEL</sequence>
<dbReference type="RefSeq" id="WP_329780257.1">
    <property type="nucleotide sequence ID" value="NZ_JAYJJR010000013.1"/>
</dbReference>
<keyword evidence="7 10" id="KW-0456">Lyase</keyword>
<keyword evidence="8 10" id="KW-0704">Schiff base</keyword>
<dbReference type="Proteomes" id="UP001299596">
    <property type="component" value="Unassembled WGS sequence"/>
</dbReference>
<evidence type="ECO:0000313" key="12">
    <source>
        <dbReference type="Proteomes" id="UP001299596"/>
    </source>
</evidence>
<feature type="modified residue" description="Pyruvic acid (Ser); by autocatalysis" evidence="10">
    <location>
        <position position="89"/>
    </location>
</feature>
<dbReference type="InterPro" id="IPR016067">
    <property type="entry name" value="S-AdoMet_deCO2ase_core"/>
</dbReference>
<evidence type="ECO:0000256" key="10">
    <source>
        <dbReference type="HAMAP-Rule" id="MF_00464"/>
    </source>
</evidence>
<evidence type="ECO:0000256" key="9">
    <source>
        <dbReference type="ARBA" id="ARBA00023317"/>
    </source>
</evidence>
<comment type="cofactor">
    <cofactor evidence="10">
        <name>pyruvate</name>
        <dbReference type="ChEBI" id="CHEBI:15361"/>
    </cofactor>
    <text evidence="10">Binds 1 pyruvoyl group covalently per subunit.</text>
</comment>
<keyword evidence="1 10" id="KW-0949">S-adenosyl-L-methionine</keyword>
<dbReference type="NCBIfam" id="TIGR03330">
    <property type="entry name" value="SAM_DCase_Bsu"/>
    <property type="match status" value="1"/>
</dbReference>
<keyword evidence="12" id="KW-1185">Reference proteome</keyword>
<keyword evidence="2 10" id="KW-0210">Decarboxylase</keyword>
<evidence type="ECO:0000256" key="6">
    <source>
        <dbReference type="ARBA" id="ARBA00023145"/>
    </source>
</evidence>